<dbReference type="EMBL" id="BMDD01000005">
    <property type="protein sequence ID" value="GGH84041.1"/>
    <property type="molecule type" value="Genomic_DNA"/>
</dbReference>
<dbReference type="PRINTS" id="PR00061">
    <property type="entry name" value="RIBOSOMALL19"/>
</dbReference>
<evidence type="ECO:0000256" key="5">
    <source>
        <dbReference type="ARBA" id="ARBA00035171"/>
    </source>
</evidence>
<dbReference type="RefSeq" id="WP_172240943.1">
    <property type="nucleotide sequence ID" value="NZ_BMDD01000005.1"/>
</dbReference>
<evidence type="ECO:0000313" key="8">
    <source>
        <dbReference type="EMBL" id="GGH84041.1"/>
    </source>
</evidence>
<comment type="similarity">
    <text evidence="2 6 7">Belongs to the bacterial ribosomal protein bL19 family.</text>
</comment>
<dbReference type="PANTHER" id="PTHR15680">
    <property type="entry name" value="RIBOSOMAL PROTEIN L19"/>
    <property type="match status" value="1"/>
</dbReference>
<dbReference type="GO" id="GO:0005840">
    <property type="term" value="C:ribosome"/>
    <property type="evidence" value="ECO:0007669"/>
    <property type="project" value="UniProtKB-KW"/>
</dbReference>
<evidence type="ECO:0000256" key="6">
    <source>
        <dbReference type="HAMAP-Rule" id="MF_00402"/>
    </source>
</evidence>
<dbReference type="InterPro" id="IPR008991">
    <property type="entry name" value="Translation_prot_SH3-like_sf"/>
</dbReference>
<evidence type="ECO:0000256" key="2">
    <source>
        <dbReference type="ARBA" id="ARBA00005781"/>
    </source>
</evidence>
<proteinExistence type="inferred from homology"/>
<dbReference type="SUPFAM" id="SSF50104">
    <property type="entry name" value="Translation proteins SH3-like domain"/>
    <property type="match status" value="1"/>
</dbReference>
<dbReference type="Proteomes" id="UP000605427">
    <property type="component" value="Unassembled WGS sequence"/>
</dbReference>
<keyword evidence="4 6" id="KW-0687">Ribonucleoprotein</keyword>
<accession>A0ABQ2A401</accession>
<name>A0ABQ2A401_9BACL</name>
<dbReference type="InterPro" id="IPR001857">
    <property type="entry name" value="Ribosomal_bL19"/>
</dbReference>
<sequence length="114" mass="13167">MNLIQALTQEQLRKDIPSFRPGDTLKVHVKVIEGTRERIQLFEGVVIKRKGGGIAETFTVRKISYGVGVERTFPINSPKIDKIEVVRHGKVRRAKLYYLRELRGKAARIKEIRR</sequence>
<gene>
    <name evidence="6 8" type="primary">rplS</name>
    <name evidence="8" type="ORF">GCM10007362_38160</name>
</gene>
<dbReference type="PIRSF" id="PIRSF002191">
    <property type="entry name" value="Ribosomal_L19"/>
    <property type="match status" value="1"/>
</dbReference>
<organism evidence="8 9">
    <name type="scientific">Saccharibacillus endophyticus</name>
    <dbReference type="NCBI Taxonomy" id="2060666"/>
    <lineage>
        <taxon>Bacteria</taxon>
        <taxon>Bacillati</taxon>
        <taxon>Bacillota</taxon>
        <taxon>Bacilli</taxon>
        <taxon>Bacillales</taxon>
        <taxon>Paenibacillaceae</taxon>
        <taxon>Saccharibacillus</taxon>
    </lineage>
</organism>
<evidence type="ECO:0000313" key="9">
    <source>
        <dbReference type="Proteomes" id="UP000605427"/>
    </source>
</evidence>
<dbReference type="HAMAP" id="MF_00402">
    <property type="entry name" value="Ribosomal_bL19"/>
    <property type="match status" value="1"/>
</dbReference>
<evidence type="ECO:0000256" key="3">
    <source>
        <dbReference type="ARBA" id="ARBA00022980"/>
    </source>
</evidence>
<evidence type="ECO:0000256" key="1">
    <source>
        <dbReference type="ARBA" id="ARBA00002349"/>
    </source>
</evidence>
<keyword evidence="3 6" id="KW-0689">Ribosomal protein</keyword>
<comment type="function">
    <text evidence="1 6 7">This protein is located at the 30S-50S ribosomal subunit interface and may play a role in the structure and function of the aminoacyl-tRNA binding site.</text>
</comment>
<comment type="caution">
    <text evidence="8">The sequence shown here is derived from an EMBL/GenBank/DDBJ whole genome shotgun (WGS) entry which is preliminary data.</text>
</comment>
<dbReference type="Pfam" id="PF01245">
    <property type="entry name" value="Ribosomal_L19"/>
    <property type="match status" value="1"/>
</dbReference>
<dbReference type="InterPro" id="IPR038657">
    <property type="entry name" value="Ribosomal_bL19_sf"/>
</dbReference>
<dbReference type="Gene3D" id="2.30.30.790">
    <property type="match status" value="1"/>
</dbReference>
<dbReference type="InterPro" id="IPR018257">
    <property type="entry name" value="Ribosomal_bL19_CS"/>
</dbReference>
<dbReference type="PROSITE" id="PS01015">
    <property type="entry name" value="RIBOSOMAL_L19"/>
    <property type="match status" value="1"/>
</dbReference>
<dbReference type="NCBIfam" id="TIGR01024">
    <property type="entry name" value="rplS_bact"/>
    <property type="match status" value="1"/>
</dbReference>
<keyword evidence="9" id="KW-1185">Reference proteome</keyword>
<evidence type="ECO:0000256" key="4">
    <source>
        <dbReference type="ARBA" id="ARBA00023274"/>
    </source>
</evidence>
<reference evidence="9" key="1">
    <citation type="journal article" date="2019" name="Int. J. Syst. Evol. Microbiol.">
        <title>The Global Catalogue of Microorganisms (GCM) 10K type strain sequencing project: providing services to taxonomists for standard genome sequencing and annotation.</title>
        <authorList>
            <consortium name="The Broad Institute Genomics Platform"/>
            <consortium name="The Broad Institute Genome Sequencing Center for Infectious Disease"/>
            <person name="Wu L."/>
            <person name="Ma J."/>
        </authorList>
    </citation>
    <scope>NUCLEOTIDE SEQUENCE [LARGE SCALE GENOMIC DNA]</scope>
    <source>
        <strain evidence="9">CCM 8702</strain>
    </source>
</reference>
<protein>
    <recommendedName>
        <fullName evidence="5 6">Large ribosomal subunit protein bL19</fullName>
    </recommendedName>
</protein>
<evidence type="ECO:0000256" key="7">
    <source>
        <dbReference type="RuleBase" id="RU000559"/>
    </source>
</evidence>
<dbReference type="PANTHER" id="PTHR15680:SF9">
    <property type="entry name" value="LARGE RIBOSOMAL SUBUNIT PROTEIN BL19M"/>
    <property type="match status" value="1"/>
</dbReference>